<dbReference type="InterPro" id="IPR029063">
    <property type="entry name" value="SAM-dependent_MTases_sf"/>
</dbReference>
<feature type="transmembrane region" description="Helical" evidence="1">
    <location>
        <begin position="109"/>
        <end position="131"/>
    </location>
</feature>
<dbReference type="OrthoDB" id="8540330at2"/>
<evidence type="ECO:0000256" key="1">
    <source>
        <dbReference type="SAM" id="Phobius"/>
    </source>
</evidence>
<dbReference type="HOGENOM" id="CLU_018383_0_0_7"/>
<dbReference type="KEGG" id="gur:Gura_3330"/>
<gene>
    <name evidence="2" type="ordered locus">Gura_3330</name>
</gene>
<evidence type="ECO:0000313" key="3">
    <source>
        <dbReference type="Proteomes" id="UP000006695"/>
    </source>
</evidence>
<feature type="transmembrane region" description="Helical" evidence="1">
    <location>
        <begin position="760"/>
        <end position="778"/>
    </location>
</feature>
<organism evidence="2 3">
    <name type="scientific">Geotalea uraniireducens (strain Rf4)</name>
    <name type="common">Geobacter uraniireducens</name>
    <dbReference type="NCBI Taxonomy" id="351605"/>
    <lineage>
        <taxon>Bacteria</taxon>
        <taxon>Pseudomonadati</taxon>
        <taxon>Thermodesulfobacteriota</taxon>
        <taxon>Desulfuromonadia</taxon>
        <taxon>Geobacterales</taxon>
        <taxon>Geobacteraceae</taxon>
        <taxon>Geotalea</taxon>
    </lineage>
</organism>
<keyword evidence="1" id="KW-0472">Membrane</keyword>
<keyword evidence="1" id="KW-0812">Transmembrane</keyword>
<dbReference type="Gene3D" id="3.40.50.150">
    <property type="entry name" value="Vaccinia Virus protein VP39"/>
    <property type="match status" value="1"/>
</dbReference>
<dbReference type="STRING" id="351605.Gura_3330"/>
<dbReference type="SUPFAM" id="SSF53335">
    <property type="entry name" value="S-adenosyl-L-methionine-dependent methyltransferases"/>
    <property type="match status" value="1"/>
</dbReference>
<accession>A5G6R9</accession>
<evidence type="ECO:0000313" key="2">
    <source>
        <dbReference type="EMBL" id="ABQ27487.1"/>
    </source>
</evidence>
<feature type="transmembrane region" description="Helical" evidence="1">
    <location>
        <begin position="138"/>
        <end position="157"/>
    </location>
</feature>
<dbReference type="AlphaFoldDB" id="A5G6R9"/>
<feature type="transmembrane region" description="Helical" evidence="1">
    <location>
        <begin position="669"/>
        <end position="688"/>
    </location>
</feature>
<feature type="transmembrane region" description="Helical" evidence="1">
    <location>
        <begin position="700"/>
        <end position="725"/>
    </location>
</feature>
<evidence type="ECO:0008006" key="4">
    <source>
        <dbReference type="Google" id="ProtNLM"/>
    </source>
</evidence>
<dbReference type="RefSeq" id="WP_011940148.1">
    <property type="nucleotide sequence ID" value="NC_009483.1"/>
</dbReference>
<feature type="transmembrane region" description="Helical" evidence="1">
    <location>
        <begin position="36"/>
        <end position="59"/>
    </location>
</feature>
<keyword evidence="1" id="KW-1133">Transmembrane helix</keyword>
<proteinExistence type="predicted"/>
<keyword evidence="3" id="KW-1185">Reference proteome</keyword>
<sequence>MNKDPKITVVIFLCSSASLAFEVLLSRIFSVSLWYHFAYMIISIAMLGFAASGVLLSLLPQLKNIDNLPRYALCLGIAIPIGYLLANQVPFDPVRLAWQKSELFHVGLYYLVLAVPFFFAGLVVATSFAVASDQAGRIYGADLLGAGFGSLGVLLLMEAMAPERGVFLIASPALAAALINRGRMLRIAALLAILANLALFRFQPGFTQLRISPYKGLSSALRYPGAEHLRTYSSPFSRIDTFLSPAVRYAPGLSLRYQEQLPKQIGIAVDGGEISAVTGDAGRKALTFLEYLPSALPYALGKRDDVLVLDPGGGLQILLARHYGAGRISAVEANPDLIRIIHDDFHGFSGGIYDDRTWSGLGRSWLMGRSDRFDLIDISLQGAEPSGGFAISEDYRFTVEAFREYLAHLKDNGVLCFNLFILPPPRIELRIVSTAVSALEDMGISDAAGRIAAVRSWGSVTILVKKSPLTPAELATLRRFAGERWFDPVYYPGVKPDETNRFVKTAGTDYAGAFAAILSPTERDSFTERYLFDIRPAHDEAPFFHHFLKLDKIRDIYRTMGKKWQFFLEEGYILPAVFIQVLLLSLLLLLMPTLAGRKQEYATGKNLLPCFALLGLGFMFVEVSLIQKLILPLENPSYAVAAVLASLLISSGCGSLLSHRHAGLRRPATLAVIALLTVVYALLLPPVTNAIAPLMLPSKIITLFLLIAPLGLLMGIPFPTALSLLGERNPQLIPWAWAINGCFSVLAPILAVILAMATGFKGVLLLAAGAYFLAYLNLKQERG</sequence>
<reference evidence="2 3" key="1">
    <citation type="submission" date="2007-05" db="EMBL/GenBank/DDBJ databases">
        <title>Complete sequence of Geobacter uraniireducens Rf4.</title>
        <authorList>
            <consortium name="US DOE Joint Genome Institute"/>
            <person name="Copeland A."/>
            <person name="Lucas S."/>
            <person name="Lapidus A."/>
            <person name="Barry K."/>
            <person name="Detter J.C."/>
            <person name="Glavina del Rio T."/>
            <person name="Hammon N."/>
            <person name="Israni S."/>
            <person name="Dalin E."/>
            <person name="Tice H."/>
            <person name="Pitluck S."/>
            <person name="Chertkov O."/>
            <person name="Brettin T."/>
            <person name="Bruce D."/>
            <person name="Han C."/>
            <person name="Schmutz J."/>
            <person name="Larimer F."/>
            <person name="Land M."/>
            <person name="Hauser L."/>
            <person name="Kyrpides N."/>
            <person name="Mikhailova N."/>
            <person name="Shelobolina E."/>
            <person name="Aklujkar M."/>
            <person name="Lovley D."/>
            <person name="Richardson P."/>
        </authorList>
    </citation>
    <scope>NUCLEOTIDE SEQUENCE [LARGE SCALE GENOMIC DNA]</scope>
    <source>
        <strain evidence="2 3">Rf4</strain>
    </source>
</reference>
<feature type="transmembrane region" description="Helical" evidence="1">
    <location>
        <begin position="572"/>
        <end position="595"/>
    </location>
</feature>
<protein>
    <recommendedName>
        <fullName evidence="4">Spermidine synthase</fullName>
    </recommendedName>
</protein>
<dbReference type="EMBL" id="CP000698">
    <property type="protein sequence ID" value="ABQ27487.1"/>
    <property type="molecule type" value="Genomic_DNA"/>
</dbReference>
<feature type="transmembrane region" description="Helical" evidence="1">
    <location>
        <begin position="732"/>
        <end position="754"/>
    </location>
</feature>
<name>A5G6R9_GEOUR</name>
<feature type="transmembrane region" description="Helical" evidence="1">
    <location>
        <begin position="607"/>
        <end position="626"/>
    </location>
</feature>
<feature type="transmembrane region" description="Helical" evidence="1">
    <location>
        <begin position="638"/>
        <end position="657"/>
    </location>
</feature>
<dbReference type="Proteomes" id="UP000006695">
    <property type="component" value="Chromosome"/>
</dbReference>
<feature type="transmembrane region" description="Helical" evidence="1">
    <location>
        <begin position="71"/>
        <end position="89"/>
    </location>
</feature>